<dbReference type="Pfam" id="PF05031">
    <property type="entry name" value="NEAT"/>
    <property type="match status" value="1"/>
</dbReference>
<dbReference type="PROSITE" id="PS00018">
    <property type="entry name" value="EF_HAND_1"/>
    <property type="match status" value="1"/>
</dbReference>
<dbReference type="PROSITE" id="PS50978">
    <property type="entry name" value="NEAT"/>
    <property type="match status" value="1"/>
</dbReference>
<comment type="caution">
    <text evidence="5">The sequence shown here is derived from an EMBL/GenBank/DDBJ whole genome shotgun (WGS) entry which is preliminary data.</text>
</comment>
<proteinExistence type="predicted"/>
<dbReference type="InterPro" id="IPR018247">
    <property type="entry name" value="EF_Hand_1_Ca_BS"/>
</dbReference>
<feature type="domain" description="NEAT" evidence="4">
    <location>
        <begin position="204"/>
        <end position="337"/>
    </location>
</feature>
<dbReference type="Proteomes" id="UP000430345">
    <property type="component" value="Unassembled WGS sequence"/>
</dbReference>
<dbReference type="GO" id="GO:0005509">
    <property type="term" value="F:calcium ion binding"/>
    <property type="evidence" value="ECO:0007669"/>
    <property type="project" value="InterPro"/>
</dbReference>
<gene>
    <name evidence="5" type="ORF">GBZ86_10975</name>
</gene>
<dbReference type="InterPro" id="IPR037250">
    <property type="entry name" value="NEAT_dom_sf"/>
</dbReference>
<dbReference type="OrthoDB" id="1741961at2"/>
<dbReference type="RefSeq" id="WP_152890617.1">
    <property type="nucleotide sequence ID" value="NZ_WHJC01000183.1"/>
</dbReference>
<dbReference type="EMBL" id="WHJC01000183">
    <property type="protein sequence ID" value="MPQ44281.1"/>
    <property type="molecule type" value="Genomic_DNA"/>
</dbReference>
<keyword evidence="6" id="KW-1185">Reference proteome</keyword>
<dbReference type="InterPro" id="IPR011432">
    <property type="entry name" value="Shr-like_HID"/>
</dbReference>
<dbReference type="Gene3D" id="2.60.40.1850">
    <property type="match status" value="1"/>
</dbReference>
<keyword evidence="2" id="KW-0732">Signal</keyword>
<dbReference type="Pfam" id="PF07550">
    <property type="entry name" value="Shr-like_HID"/>
    <property type="match status" value="1"/>
</dbReference>
<dbReference type="PROSITE" id="PS50222">
    <property type="entry name" value="EF_HAND_2"/>
    <property type="match status" value="1"/>
</dbReference>
<sequence length="420" mass="47348">MKKNLSKTLAMLVILSNIGGIGTTQVLAKPKEIGTAESSKNLNNKLSFCPNLLKTEKTKEKNRYLIKFNDTTKVRNYIDSVTNIEVNGVKYEKSYSLSKNEYIFSVNFGGLLLTDTSFKEGDNVIKIEANGYYDYIIKIKFDGTFVEQQGISTEKELNEENSDNKENINISNKIEENLEKEKKETKDFKSNDANCILSNLNNNLEDGLYTLEFNAYKVDSDESSMLGGFFDKNVKLEVKNKKMTLTFLNTFFSEMMIDFRLSSNENFPNSIKQNISEVGKNGESKGQIITVPITDLTKPNIVGVLVTAMGGQKSDIGNMDKYRKARIIFKPTYKKGWIGFNQLNNKVSDDELLDKALIDQHLDLNKDGKISEEELKKASGTIDLSGCKIKDISKLKFLGENVKELFLGGNEIETLPIDVF</sequence>
<evidence type="ECO:0000256" key="2">
    <source>
        <dbReference type="ARBA" id="ARBA00022729"/>
    </source>
</evidence>
<dbReference type="SUPFAM" id="SSF158911">
    <property type="entry name" value="NEAT domain-like"/>
    <property type="match status" value="1"/>
</dbReference>
<evidence type="ECO:0000259" key="3">
    <source>
        <dbReference type="PROSITE" id="PS50222"/>
    </source>
</evidence>
<dbReference type="CDD" id="cd06920">
    <property type="entry name" value="NEAT"/>
    <property type="match status" value="1"/>
</dbReference>
<accession>A0A6I1MTT1</accession>
<dbReference type="GO" id="GO:0030313">
    <property type="term" value="C:cell envelope"/>
    <property type="evidence" value="ECO:0007669"/>
    <property type="project" value="UniProtKB-SubCell"/>
</dbReference>
<dbReference type="SMART" id="SM00725">
    <property type="entry name" value="NEAT"/>
    <property type="match status" value="1"/>
</dbReference>
<evidence type="ECO:0000313" key="6">
    <source>
        <dbReference type="Proteomes" id="UP000430345"/>
    </source>
</evidence>
<comment type="subcellular location">
    <subcellularLocation>
        <location evidence="1">Cell envelope</location>
    </subcellularLocation>
</comment>
<dbReference type="AlphaFoldDB" id="A0A6I1MTT1"/>
<feature type="domain" description="EF-hand" evidence="3">
    <location>
        <begin position="348"/>
        <end position="385"/>
    </location>
</feature>
<dbReference type="InterPro" id="IPR002048">
    <property type="entry name" value="EF_hand_dom"/>
</dbReference>
<dbReference type="InterPro" id="IPR006635">
    <property type="entry name" value="NEAT_dom"/>
</dbReference>
<evidence type="ECO:0000256" key="1">
    <source>
        <dbReference type="ARBA" id="ARBA00004196"/>
    </source>
</evidence>
<name>A0A6I1MTT1_9CLOT</name>
<protein>
    <submittedName>
        <fullName evidence="5">DUF1533 domain-containing protein</fullName>
    </submittedName>
</protein>
<organism evidence="5 6">
    <name type="scientific">Clostridium tarantellae</name>
    <dbReference type="NCBI Taxonomy" id="39493"/>
    <lineage>
        <taxon>Bacteria</taxon>
        <taxon>Bacillati</taxon>
        <taxon>Bacillota</taxon>
        <taxon>Clostridia</taxon>
        <taxon>Eubacteriales</taxon>
        <taxon>Clostridiaceae</taxon>
        <taxon>Clostridium</taxon>
    </lineage>
</organism>
<reference evidence="5 6" key="1">
    <citation type="submission" date="2019-10" db="EMBL/GenBank/DDBJ databases">
        <title>The Genome Sequence of Clostridium tarantellae Isolated from Fish Brain.</title>
        <authorList>
            <person name="Bano L."/>
            <person name="Kiel M."/>
            <person name="Sales G."/>
            <person name="Doxey A.C."/>
            <person name="Mansfield M.J."/>
            <person name="Schiavone M."/>
            <person name="Rossetto O."/>
            <person name="Pirazzini M."/>
            <person name="Dobrindt U."/>
            <person name="Montecucco C."/>
        </authorList>
    </citation>
    <scope>NUCLEOTIDE SEQUENCE [LARGE SCALE GENOMIC DNA]</scope>
    <source>
        <strain evidence="5 6">DSM 3997</strain>
    </source>
</reference>
<evidence type="ECO:0000259" key="4">
    <source>
        <dbReference type="PROSITE" id="PS50978"/>
    </source>
</evidence>
<evidence type="ECO:0000313" key="5">
    <source>
        <dbReference type="EMBL" id="MPQ44281.1"/>
    </source>
</evidence>